<keyword evidence="3" id="KW-0812">Transmembrane</keyword>
<gene>
    <name evidence="5" type="ORF">Pcinc_024951</name>
</gene>
<feature type="coiled-coil region" evidence="1">
    <location>
        <begin position="391"/>
        <end position="447"/>
    </location>
</feature>
<feature type="compositionally biased region" description="Low complexity" evidence="2">
    <location>
        <begin position="97"/>
        <end position="128"/>
    </location>
</feature>
<feature type="chain" id="PRO_5042181677" evidence="4">
    <location>
        <begin position="28"/>
        <end position="562"/>
    </location>
</feature>
<feature type="compositionally biased region" description="Polar residues" evidence="2">
    <location>
        <begin position="74"/>
        <end position="90"/>
    </location>
</feature>
<dbReference type="AlphaFoldDB" id="A0AAE1KDN3"/>
<reference evidence="5" key="1">
    <citation type="submission" date="2023-10" db="EMBL/GenBank/DDBJ databases">
        <title>Genome assemblies of two species of porcelain crab, Petrolisthes cinctipes and Petrolisthes manimaculis (Anomura: Porcellanidae).</title>
        <authorList>
            <person name="Angst P."/>
        </authorList>
    </citation>
    <scope>NUCLEOTIDE SEQUENCE</scope>
    <source>
        <strain evidence="5">PB745_01</strain>
        <tissue evidence="5">Gill</tissue>
    </source>
</reference>
<feature type="compositionally biased region" description="Low complexity" evidence="2">
    <location>
        <begin position="510"/>
        <end position="530"/>
    </location>
</feature>
<feature type="transmembrane region" description="Helical" evidence="3">
    <location>
        <begin position="456"/>
        <end position="480"/>
    </location>
</feature>
<feature type="compositionally biased region" description="Polar residues" evidence="2">
    <location>
        <begin position="173"/>
        <end position="184"/>
    </location>
</feature>
<evidence type="ECO:0000256" key="3">
    <source>
        <dbReference type="SAM" id="Phobius"/>
    </source>
</evidence>
<keyword evidence="4" id="KW-0732">Signal</keyword>
<feature type="region of interest" description="Disordered" evidence="2">
    <location>
        <begin position="497"/>
        <end position="562"/>
    </location>
</feature>
<feature type="compositionally biased region" description="Polar residues" evidence="2">
    <location>
        <begin position="201"/>
        <end position="240"/>
    </location>
</feature>
<accession>A0AAE1KDN3</accession>
<feature type="compositionally biased region" description="Basic and acidic residues" evidence="2">
    <location>
        <begin position="532"/>
        <end position="546"/>
    </location>
</feature>
<feature type="region of interest" description="Disordered" evidence="2">
    <location>
        <begin position="54"/>
        <end position="286"/>
    </location>
</feature>
<organism evidence="5 6">
    <name type="scientific">Petrolisthes cinctipes</name>
    <name type="common">Flat porcelain crab</name>
    <dbReference type="NCBI Taxonomy" id="88211"/>
    <lineage>
        <taxon>Eukaryota</taxon>
        <taxon>Metazoa</taxon>
        <taxon>Ecdysozoa</taxon>
        <taxon>Arthropoda</taxon>
        <taxon>Crustacea</taxon>
        <taxon>Multicrustacea</taxon>
        <taxon>Malacostraca</taxon>
        <taxon>Eumalacostraca</taxon>
        <taxon>Eucarida</taxon>
        <taxon>Decapoda</taxon>
        <taxon>Pleocyemata</taxon>
        <taxon>Anomura</taxon>
        <taxon>Galatheoidea</taxon>
        <taxon>Porcellanidae</taxon>
        <taxon>Petrolisthes</taxon>
    </lineage>
</organism>
<evidence type="ECO:0000256" key="4">
    <source>
        <dbReference type="SAM" id="SignalP"/>
    </source>
</evidence>
<comment type="caution">
    <text evidence="5">The sequence shown here is derived from an EMBL/GenBank/DDBJ whole genome shotgun (WGS) entry which is preliminary data.</text>
</comment>
<protein>
    <submittedName>
        <fullName evidence="5">Uncharacterized protein</fullName>
    </submittedName>
</protein>
<feature type="signal peptide" evidence="4">
    <location>
        <begin position="1"/>
        <end position="27"/>
    </location>
</feature>
<keyword evidence="3" id="KW-1133">Transmembrane helix</keyword>
<keyword evidence="3" id="KW-0472">Membrane</keyword>
<keyword evidence="6" id="KW-1185">Reference proteome</keyword>
<feature type="compositionally biased region" description="Low complexity" evidence="2">
    <location>
        <begin position="187"/>
        <end position="200"/>
    </location>
</feature>
<evidence type="ECO:0000313" key="5">
    <source>
        <dbReference type="EMBL" id="KAK3869723.1"/>
    </source>
</evidence>
<evidence type="ECO:0000313" key="6">
    <source>
        <dbReference type="Proteomes" id="UP001286313"/>
    </source>
</evidence>
<feature type="compositionally biased region" description="Low complexity" evidence="2">
    <location>
        <begin position="143"/>
        <end position="172"/>
    </location>
</feature>
<proteinExistence type="predicted"/>
<name>A0AAE1KDN3_PETCI</name>
<evidence type="ECO:0000256" key="1">
    <source>
        <dbReference type="SAM" id="Coils"/>
    </source>
</evidence>
<dbReference type="Proteomes" id="UP001286313">
    <property type="component" value="Unassembled WGS sequence"/>
</dbReference>
<evidence type="ECO:0000256" key="2">
    <source>
        <dbReference type="SAM" id="MobiDB-lite"/>
    </source>
</evidence>
<keyword evidence="1" id="KW-0175">Coiled coil</keyword>
<sequence length="562" mass="60601">MKHKVMELKCVMLGLLMCLSFLPSVRADTKILSEIQAEYDKIKESLDRLMNIVESNTPQPDTTMTEGSETTRTHITTEGSETVNPDTTTEGPHPDPTTEGSDPDTTTTEGPHPDTTTEGADPDTTTEGSDPNTTTEGPHPDPTTEGSDPDTTTTEGPHPDTTTEGSDPGTTTQGSDPDTTSTEGSDPDTTTTEGPHPDTTAESSDPDTTTQGSEPDTTTQGSEPDTTSTEGSDPDTTTESPHPDTTAGSSDPDTTTESSDPDTTTAESFDPDTTTMKGSDLDATTEDFYSETTEEIITGPDNTGFITALPDMIKSEEPESDPSVGYNILTEQERSNRRRGDISDEEMDEDVFCEPELETSNDLCTRLVNVMDDIEDVSQDIANGMTTEKELKQLQNASEDLDVVVDDIEKNSDFVASLNTDVLRERKDHLDQAIEEAEEEVKRELNNQGGSKDNTLAIVLGTLGGVLGVALIAGGGYMFYTKRYKLRNSTTLLSKPRVAAGPLSKLPNSTATTRHPPHRTTTTPPSTPRLHTIHDASNKKPKREVISLEELGDTNPTFTEED</sequence>
<dbReference type="EMBL" id="JAWQEG010002789">
    <property type="protein sequence ID" value="KAK3869723.1"/>
    <property type="molecule type" value="Genomic_DNA"/>
</dbReference>
<feature type="compositionally biased region" description="Low complexity" evidence="2">
    <location>
        <begin position="249"/>
        <end position="265"/>
    </location>
</feature>